<comment type="caution">
    <text evidence="1">The sequence shown here is derived from an EMBL/GenBank/DDBJ whole genome shotgun (WGS) entry which is preliminary data.</text>
</comment>
<evidence type="ECO:0000313" key="1">
    <source>
        <dbReference type="EMBL" id="MDR6510942.1"/>
    </source>
</evidence>
<dbReference type="EMBL" id="JAVDRD010000004">
    <property type="protein sequence ID" value="MDR6510942.1"/>
    <property type="molecule type" value="Genomic_DNA"/>
</dbReference>
<accession>A0ABU1MKY3</accession>
<protein>
    <submittedName>
        <fullName evidence="1">Uncharacterized protein</fullName>
    </submittedName>
</protein>
<organism evidence="1 2">
    <name type="scientific">Novosphingobium capsulatum</name>
    <dbReference type="NCBI Taxonomy" id="13688"/>
    <lineage>
        <taxon>Bacteria</taxon>
        <taxon>Pseudomonadati</taxon>
        <taxon>Pseudomonadota</taxon>
        <taxon>Alphaproteobacteria</taxon>
        <taxon>Sphingomonadales</taxon>
        <taxon>Sphingomonadaceae</taxon>
        <taxon>Novosphingobium</taxon>
    </lineage>
</organism>
<gene>
    <name evidence="1" type="ORF">J2792_001814</name>
</gene>
<proteinExistence type="predicted"/>
<name>A0ABU1MKY3_9SPHN</name>
<keyword evidence="2" id="KW-1185">Reference proteome</keyword>
<reference evidence="1 2" key="1">
    <citation type="submission" date="2023-07" db="EMBL/GenBank/DDBJ databases">
        <title>Sorghum-associated microbial communities from plants grown in Nebraska, USA.</title>
        <authorList>
            <person name="Schachtman D."/>
        </authorList>
    </citation>
    <scope>NUCLEOTIDE SEQUENCE [LARGE SCALE GENOMIC DNA]</scope>
    <source>
        <strain evidence="1 2">DS1027</strain>
    </source>
</reference>
<evidence type="ECO:0000313" key="2">
    <source>
        <dbReference type="Proteomes" id="UP001184150"/>
    </source>
</evidence>
<sequence>MIDGKDLGDVCPALVFADECEEVRCHMAGIYGSDRYRHRIYS</sequence>
<dbReference type="Proteomes" id="UP001184150">
    <property type="component" value="Unassembled WGS sequence"/>
</dbReference>